<feature type="compositionally biased region" description="Polar residues" evidence="1">
    <location>
        <begin position="143"/>
        <end position="180"/>
    </location>
</feature>
<proteinExistence type="predicted"/>
<organism evidence="3 4">
    <name type="scientific">Flavobacterium rhizosphaerae</name>
    <dbReference type="NCBI Taxonomy" id="3163298"/>
    <lineage>
        <taxon>Bacteria</taxon>
        <taxon>Pseudomonadati</taxon>
        <taxon>Bacteroidota</taxon>
        <taxon>Flavobacteriia</taxon>
        <taxon>Flavobacteriales</taxon>
        <taxon>Flavobacteriaceae</taxon>
        <taxon>Flavobacterium</taxon>
    </lineage>
</organism>
<evidence type="ECO:0000256" key="2">
    <source>
        <dbReference type="SAM" id="Phobius"/>
    </source>
</evidence>
<feature type="compositionally biased region" description="Low complexity" evidence="1">
    <location>
        <begin position="128"/>
        <end position="142"/>
    </location>
</feature>
<reference evidence="3 4" key="1">
    <citation type="submission" date="2024-06" db="EMBL/GenBank/DDBJ databases">
        <authorList>
            <person name="Kaempfer P."/>
            <person name="Viver T."/>
        </authorList>
    </citation>
    <scope>NUCLEOTIDE SEQUENCE [LARGE SCALE GENOMIC DNA]</scope>
    <source>
        <strain evidence="3 4">ST-119</strain>
    </source>
</reference>
<gene>
    <name evidence="3" type="ORF">ABS766_06640</name>
</gene>
<keyword evidence="4" id="KW-1185">Reference proteome</keyword>
<evidence type="ECO:0000256" key="1">
    <source>
        <dbReference type="SAM" id="MobiDB-lite"/>
    </source>
</evidence>
<evidence type="ECO:0000313" key="4">
    <source>
        <dbReference type="Proteomes" id="UP001629156"/>
    </source>
</evidence>
<evidence type="ECO:0000313" key="3">
    <source>
        <dbReference type="EMBL" id="MFL9844092.1"/>
    </source>
</evidence>
<accession>A0ABW8YVY2</accession>
<feature type="compositionally biased region" description="Polar residues" evidence="1">
    <location>
        <begin position="196"/>
        <end position="226"/>
    </location>
</feature>
<keyword evidence="2" id="KW-0472">Membrane</keyword>
<dbReference type="Proteomes" id="UP001629156">
    <property type="component" value="Unassembled WGS sequence"/>
</dbReference>
<comment type="caution">
    <text evidence="3">The sequence shown here is derived from an EMBL/GenBank/DDBJ whole genome shotgun (WGS) entry which is preliminary data.</text>
</comment>
<sequence length="550" mass="59277">MSEKKNIDRLFQEKFKDFEVNPPEFVWENIQDKLQQKKQRRVVPLWFKLGGIAAVLIIGFLVAWPFMGTDVNPDGTPAVTNKNETSPGILPKATPGQKPVEPYRHIDEKGIVPPPGDAVVVSEEGNVQQKNNNATSNSTTKQGNSHNTASSVASHTTIGSNNNNATSSQKNSNTPQTAGTGYSGALAGTGDGKIQSVGSTNGQQNNNTDKSGLSGNKQGVATVSTNNTITTAPELVFGKGTATESENKIAGSDASTDIINRETQADEAVAATEVDTTSTAKPENELEKLLQDKLNGKDKNEEVAENQPDSKWDVRPQIAPLFYNSFSEGSPIDVQLAGNAKSYDNTLSYGLGVDYALTDRFTLRSGINMVNLSYATQDIQFYASLDATTSNVSAKPNTATIVVENANNPVNEQLPGLVSLFADQLPQEKFEGAMTQSTGYVEVPVEVSYAVLNKKFGINIIGGVSTLFLNDNSVTVTNTQGLSTNVGQAQNLNNIHFSTNVGLGFKYRFFKAFEASFEPTFKYQVNTFSRDAGNFKPYFIGLYSGVSFSF</sequence>
<keyword evidence="2" id="KW-0812">Transmembrane</keyword>
<protein>
    <submittedName>
        <fullName evidence="3">Outer membrane beta-barrel protein</fullName>
    </submittedName>
</protein>
<keyword evidence="2" id="KW-1133">Transmembrane helix</keyword>
<dbReference type="RefSeq" id="WP_408084346.1">
    <property type="nucleotide sequence ID" value="NZ_JBELPZ010000005.1"/>
</dbReference>
<feature type="region of interest" description="Disordered" evidence="1">
    <location>
        <begin position="77"/>
        <end position="98"/>
    </location>
</feature>
<feature type="transmembrane region" description="Helical" evidence="2">
    <location>
        <begin position="45"/>
        <end position="67"/>
    </location>
</feature>
<feature type="region of interest" description="Disordered" evidence="1">
    <location>
        <begin position="127"/>
        <end position="226"/>
    </location>
</feature>
<name>A0ABW8YVY2_9FLAO</name>
<dbReference type="EMBL" id="JBELPZ010000005">
    <property type="protein sequence ID" value="MFL9844092.1"/>
    <property type="molecule type" value="Genomic_DNA"/>
</dbReference>